<sequence>MRLPGSHGSRQDRKARRSTAWTDTRRPRNDSADGDDETDCKRKRTTARKATRTAAVWAATLIGMQTAAVGDVDLQTAAVGDDGEGVAHGGVPGCSGGAANRRDGGWDGQSCGVGGWCGAGGVDEGEFRERFGGFLPVAAKMIEMEVLGNKQEGQAY</sequence>
<dbReference type="Gramene" id="TVU39852">
    <property type="protein sequence ID" value="TVU39852"/>
    <property type="gene ID" value="EJB05_13295"/>
</dbReference>
<proteinExistence type="predicted"/>
<name>A0A5J9VTR8_9POAL</name>
<evidence type="ECO:0000313" key="3">
    <source>
        <dbReference type="Proteomes" id="UP000324897"/>
    </source>
</evidence>
<feature type="region of interest" description="Disordered" evidence="1">
    <location>
        <begin position="1"/>
        <end position="49"/>
    </location>
</feature>
<reference evidence="2 3" key="1">
    <citation type="journal article" date="2019" name="Sci. Rep.">
        <title>A high-quality genome of Eragrostis curvula grass provides insights into Poaceae evolution and supports new strategies to enhance forage quality.</title>
        <authorList>
            <person name="Carballo J."/>
            <person name="Santos B.A.C.M."/>
            <person name="Zappacosta D."/>
            <person name="Garbus I."/>
            <person name="Selva J.P."/>
            <person name="Gallo C.A."/>
            <person name="Diaz A."/>
            <person name="Albertini E."/>
            <person name="Caccamo M."/>
            <person name="Echenique V."/>
        </authorList>
    </citation>
    <scope>NUCLEOTIDE SEQUENCE [LARGE SCALE GENOMIC DNA]</scope>
    <source>
        <strain evidence="3">cv. Victoria</strain>
        <tissue evidence="2">Leaf</tissue>
    </source>
</reference>
<dbReference type="EMBL" id="RWGY01000007">
    <property type="protein sequence ID" value="TVU39852.1"/>
    <property type="molecule type" value="Genomic_DNA"/>
</dbReference>
<accession>A0A5J9VTR8</accession>
<dbReference type="AlphaFoldDB" id="A0A5J9VTR8"/>
<dbReference type="Proteomes" id="UP000324897">
    <property type="component" value="Chromosome 4"/>
</dbReference>
<feature type="non-terminal residue" evidence="2">
    <location>
        <position position="1"/>
    </location>
</feature>
<comment type="caution">
    <text evidence="2">The sequence shown here is derived from an EMBL/GenBank/DDBJ whole genome shotgun (WGS) entry which is preliminary data.</text>
</comment>
<evidence type="ECO:0000256" key="1">
    <source>
        <dbReference type="SAM" id="MobiDB-lite"/>
    </source>
</evidence>
<protein>
    <submittedName>
        <fullName evidence="2">Uncharacterized protein</fullName>
    </submittedName>
</protein>
<evidence type="ECO:0000313" key="2">
    <source>
        <dbReference type="EMBL" id="TVU39852.1"/>
    </source>
</evidence>
<organism evidence="2 3">
    <name type="scientific">Eragrostis curvula</name>
    <name type="common">weeping love grass</name>
    <dbReference type="NCBI Taxonomy" id="38414"/>
    <lineage>
        <taxon>Eukaryota</taxon>
        <taxon>Viridiplantae</taxon>
        <taxon>Streptophyta</taxon>
        <taxon>Embryophyta</taxon>
        <taxon>Tracheophyta</taxon>
        <taxon>Spermatophyta</taxon>
        <taxon>Magnoliopsida</taxon>
        <taxon>Liliopsida</taxon>
        <taxon>Poales</taxon>
        <taxon>Poaceae</taxon>
        <taxon>PACMAD clade</taxon>
        <taxon>Chloridoideae</taxon>
        <taxon>Eragrostideae</taxon>
        <taxon>Eragrostidinae</taxon>
        <taxon>Eragrostis</taxon>
    </lineage>
</organism>
<keyword evidence="3" id="KW-1185">Reference proteome</keyword>
<gene>
    <name evidence="2" type="ORF">EJB05_13295</name>
</gene>